<evidence type="ECO:0000259" key="5">
    <source>
        <dbReference type="PROSITE" id="PS50931"/>
    </source>
</evidence>
<dbReference type="FunCoup" id="Q7NG14">
    <property type="interactions" value="18"/>
</dbReference>
<dbReference type="InterPro" id="IPR036390">
    <property type="entry name" value="WH_DNA-bd_sf"/>
</dbReference>
<dbReference type="InterPro" id="IPR036388">
    <property type="entry name" value="WH-like_DNA-bd_sf"/>
</dbReference>
<dbReference type="RefSeq" id="WP_011143349.1">
    <property type="nucleotide sequence ID" value="NC_005125.1"/>
</dbReference>
<dbReference type="AlphaFoldDB" id="Q7NG14"/>
<name>Q7NG14_GLOVI</name>
<gene>
    <name evidence="6" type="ordered locus">glr3360</name>
</gene>
<reference evidence="6 7" key="2">
    <citation type="journal article" date="2003" name="DNA Res.">
        <title>Complete genome structure of Gloeobacter violaceus PCC 7421, a cyanobacterium that lacks thylakoids (supplement).</title>
        <authorList>
            <person name="Nakamura Y."/>
            <person name="Kaneko T."/>
            <person name="Sato S."/>
            <person name="Mimuro M."/>
            <person name="Miyashita H."/>
            <person name="Tsuchiya T."/>
            <person name="Sasamoto S."/>
            <person name="Watanabe A."/>
            <person name="Kawashima K."/>
            <person name="Kishida Y."/>
            <person name="Kiyokawa C."/>
            <person name="Kohara M."/>
            <person name="Matsumoto M."/>
            <person name="Matsuno A."/>
            <person name="Nakazaki N."/>
            <person name="Shimpo S."/>
            <person name="Takeuchi C."/>
            <person name="Yamada M."/>
            <person name="Tabata S."/>
        </authorList>
    </citation>
    <scope>NUCLEOTIDE SEQUENCE [LARGE SCALE GENOMIC DNA]</scope>
    <source>
        <strain evidence="7">ATCC 29082 / PCC 7421</strain>
    </source>
</reference>
<dbReference type="SUPFAM" id="SSF53850">
    <property type="entry name" value="Periplasmic binding protein-like II"/>
    <property type="match status" value="1"/>
</dbReference>
<proteinExistence type="inferred from homology"/>
<dbReference type="KEGG" id="gvi:glr3360"/>
<dbReference type="InterPro" id="IPR000847">
    <property type="entry name" value="LysR_HTH_N"/>
</dbReference>
<keyword evidence="4" id="KW-0804">Transcription</keyword>
<dbReference type="FunFam" id="1.10.10.10:FF:000001">
    <property type="entry name" value="LysR family transcriptional regulator"/>
    <property type="match status" value="1"/>
</dbReference>
<dbReference type="GO" id="GO:0006355">
    <property type="term" value="P:regulation of DNA-templated transcription"/>
    <property type="evidence" value="ECO:0000318"/>
    <property type="project" value="GO_Central"/>
</dbReference>
<dbReference type="eggNOG" id="COG0583">
    <property type="taxonomic scope" value="Bacteria"/>
</dbReference>
<dbReference type="SUPFAM" id="SSF46785">
    <property type="entry name" value="Winged helix' DNA-binding domain"/>
    <property type="match status" value="1"/>
</dbReference>
<dbReference type="HOGENOM" id="CLU_039613_6_4_3"/>
<dbReference type="GO" id="GO:0003700">
    <property type="term" value="F:DNA-binding transcription factor activity"/>
    <property type="evidence" value="ECO:0000318"/>
    <property type="project" value="GO_Central"/>
</dbReference>
<keyword evidence="7" id="KW-1185">Reference proteome</keyword>
<keyword evidence="2" id="KW-0805">Transcription regulation</keyword>
<protein>
    <submittedName>
        <fullName evidence="6">LysR family transcriptional regulatory protein</fullName>
    </submittedName>
</protein>
<dbReference type="PATRIC" id="fig|251221.4.peg.3394"/>
<accession>Q7NG14</accession>
<dbReference type="Proteomes" id="UP000000557">
    <property type="component" value="Chromosome"/>
</dbReference>
<dbReference type="PANTHER" id="PTHR30346:SF0">
    <property type="entry name" value="HCA OPERON TRANSCRIPTIONAL ACTIVATOR HCAR"/>
    <property type="match status" value="1"/>
</dbReference>
<dbReference type="PhylomeDB" id="Q7NG14"/>
<evidence type="ECO:0000256" key="4">
    <source>
        <dbReference type="ARBA" id="ARBA00023163"/>
    </source>
</evidence>
<sequence length="301" mass="33208">MELRHLKYFLAVAEELHFSRAAEKLHMAQPPLSQQIRALETELGVQLFERTRRKVQLTEAGRVLLEEGQLVMAQLEQAVRSTQRAARGESGRLAVGFNSSAAYSVLPAILRAYRQRFAAVELVLRELTTDRQLSELRDGRIDVGFLYLPVEDPALRCEVLLSEPLVVAVGEFHPFAGEQSLGLEALAGEPLIINPRADGRRFYDLVTGIFEQAGFKPRVAQEAVLTQTIVSLVAGGVGIALLPASARQFQRAGVVYRPLREQTPHLEVAVAWRAEPPAVVREFVRVAREIAFAAVAAGQSV</sequence>
<evidence type="ECO:0000313" key="7">
    <source>
        <dbReference type="Proteomes" id="UP000000557"/>
    </source>
</evidence>
<feature type="domain" description="HTH lysR-type" evidence="5">
    <location>
        <begin position="1"/>
        <end position="58"/>
    </location>
</feature>
<evidence type="ECO:0000256" key="1">
    <source>
        <dbReference type="ARBA" id="ARBA00009437"/>
    </source>
</evidence>
<evidence type="ECO:0000256" key="3">
    <source>
        <dbReference type="ARBA" id="ARBA00023125"/>
    </source>
</evidence>
<evidence type="ECO:0000256" key="2">
    <source>
        <dbReference type="ARBA" id="ARBA00023015"/>
    </source>
</evidence>
<dbReference type="Gene3D" id="1.10.10.10">
    <property type="entry name" value="Winged helix-like DNA-binding domain superfamily/Winged helix DNA-binding domain"/>
    <property type="match status" value="1"/>
</dbReference>
<dbReference type="Gene3D" id="3.40.190.10">
    <property type="entry name" value="Periplasmic binding protein-like II"/>
    <property type="match status" value="2"/>
</dbReference>
<evidence type="ECO:0000313" key="6">
    <source>
        <dbReference type="EMBL" id="BAC91301.1"/>
    </source>
</evidence>
<dbReference type="InterPro" id="IPR005119">
    <property type="entry name" value="LysR_subst-bd"/>
</dbReference>
<comment type="similarity">
    <text evidence="1">Belongs to the LysR transcriptional regulatory family.</text>
</comment>
<dbReference type="Pfam" id="PF00126">
    <property type="entry name" value="HTH_1"/>
    <property type="match status" value="1"/>
</dbReference>
<dbReference type="InParanoid" id="Q7NG14"/>
<keyword evidence="3" id="KW-0238">DNA-binding</keyword>
<dbReference type="PANTHER" id="PTHR30346">
    <property type="entry name" value="TRANSCRIPTIONAL DUAL REGULATOR HCAR-RELATED"/>
    <property type="match status" value="1"/>
</dbReference>
<dbReference type="Pfam" id="PF03466">
    <property type="entry name" value="LysR_substrate"/>
    <property type="match status" value="1"/>
</dbReference>
<dbReference type="OrthoDB" id="9803735at2"/>
<dbReference type="STRING" id="251221.gene:10760871"/>
<dbReference type="CDD" id="cd08414">
    <property type="entry name" value="PBP2_LTTR_aromatics_like"/>
    <property type="match status" value="1"/>
</dbReference>
<dbReference type="GO" id="GO:0032993">
    <property type="term" value="C:protein-DNA complex"/>
    <property type="evidence" value="ECO:0000318"/>
    <property type="project" value="GO_Central"/>
</dbReference>
<dbReference type="PRINTS" id="PR00039">
    <property type="entry name" value="HTHLYSR"/>
</dbReference>
<dbReference type="PROSITE" id="PS50931">
    <property type="entry name" value="HTH_LYSR"/>
    <property type="match status" value="1"/>
</dbReference>
<reference evidence="6 7" key="1">
    <citation type="journal article" date="2003" name="DNA Res.">
        <title>Complete genome structure of Gloeobacter violaceus PCC 7421, a cyanobacterium that lacks thylakoids.</title>
        <authorList>
            <person name="Nakamura Y."/>
            <person name="Kaneko T."/>
            <person name="Sato S."/>
            <person name="Mimuro M."/>
            <person name="Miyashita H."/>
            <person name="Tsuchiya T."/>
            <person name="Sasamoto S."/>
            <person name="Watanabe A."/>
            <person name="Kawashima K."/>
            <person name="Kishida Y."/>
            <person name="Kiyokawa C."/>
            <person name="Kohara M."/>
            <person name="Matsumoto M."/>
            <person name="Matsuno A."/>
            <person name="Nakazaki N."/>
            <person name="Shimpo S."/>
            <person name="Takeuchi C."/>
            <person name="Yamada M."/>
            <person name="Tabata S."/>
        </authorList>
    </citation>
    <scope>NUCLEOTIDE SEQUENCE [LARGE SCALE GENOMIC DNA]</scope>
    <source>
        <strain evidence="7">ATCC 29082 / PCC 7421</strain>
    </source>
</reference>
<organism evidence="6 7">
    <name type="scientific">Gloeobacter violaceus (strain ATCC 29082 / PCC 7421)</name>
    <dbReference type="NCBI Taxonomy" id="251221"/>
    <lineage>
        <taxon>Bacteria</taxon>
        <taxon>Bacillati</taxon>
        <taxon>Cyanobacteriota</taxon>
        <taxon>Cyanophyceae</taxon>
        <taxon>Gloeobacterales</taxon>
        <taxon>Gloeobacteraceae</taxon>
        <taxon>Gloeobacter</taxon>
    </lineage>
</organism>
<dbReference type="EMBL" id="BA000045">
    <property type="protein sequence ID" value="BAC91301.1"/>
    <property type="molecule type" value="Genomic_DNA"/>
</dbReference>
<dbReference type="GO" id="GO:0003677">
    <property type="term" value="F:DNA binding"/>
    <property type="evidence" value="ECO:0007669"/>
    <property type="project" value="UniProtKB-KW"/>
</dbReference>
<dbReference type="EnsemblBacteria" id="BAC91301">
    <property type="protein sequence ID" value="BAC91301"/>
    <property type="gene ID" value="BAC91301"/>
</dbReference>